<accession>A0A1H2M4W8</accession>
<reference evidence="2" key="1">
    <citation type="submission" date="2016-10" db="EMBL/GenBank/DDBJ databases">
        <authorList>
            <person name="Varghese N."/>
            <person name="Submissions S."/>
        </authorList>
    </citation>
    <scope>NUCLEOTIDE SEQUENCE [LARGE SCALE GENOMIC DNA]</scope>
    <source>
        <strain evidence="2">LMG 2223</strain>
    </source>
</reference>
<dbReference type="AlphaFoldDB" id="A0A1H2M4W8"/>
<evidence type="ECO:0000313" key="2">
    <source>
        <dbReference type="Proteomes" id="UP000198600"/>
    </source>
</evidence>
<sequence length="143" mass="15694">MRTIATERSELIQHALQSPEQGEINVHAERGHVPSSGILNANRGAFGLPAIFELIGIIGNNLGIGWISNPGKPQLGSRMSDLPARKIVVNGQYCVLGISQIVQYDLTKWAEGLAQAFCNLLKLTDQRLLLGGRFLHREDVQQK</sequence>
<keyword evidence="2" id="KW-1185">Reference proteome</keyword>
<evidence type="ECO:0000313" key="1">
    <source>
        <dbReference type="EMBL" id="SDU88164.1"/>
    </source>
</evidence>
<protein>
    <submittedName>
        <fullName evidence="1">Uncharacterized protein</fullName>
    </submittedName>
</protein>
<gene>
    <name evidence="1" type="ORF">SAMN05216202_1019</name>
</gene>
<organism evidence="1 2">
    <name type="scientific">Pseudomonas mucidolens</name>
    <dbReference type="NCBI Taxonomy" id="46679"/>
    <lineage>
        <taxon>Bacteria</taxon>
        <taxon>Pseudomonadati</taxon>
        <taxon>Pseudomonadota</taxon>
        <taxon>Gammaproteobacteria</taxon>
        <taxon>Pseudomonadales</taxon>
        <taxon>Pseudomonadaceae</taxon>
        <taxon>Pseudomonas</taxon>
    </lineage>
</organism>
<proteinExistence type="predicted"/>
<dbReference type="Proteomes" id="UP000198600">
    <property type="component" value="Chromosome I"/>
</dbReference>
<dbReference type="EMBL" id="LT629802">
    <property type="protein sequence ID" value="SDU88164.1"/>
    <property type="molecule type" value="Genomic_DNA"/>
</dbReference>
<name>A0A1H2M4W8_9PSED</name>